<dbReference type="Pfam" id="PF13343">
    <property type="entry name" value="SBP_bac_6"/>
    <property type="match status" value="1"/>
</dbReference>
<gene>
    <name evidence="3" type="ORF">KX928_19345</name>
</gene>
<keyword evidence="2" id="KW-0732">Signal</keyword>
<dbReference type="AlphaFoldDB" id="A0A9X1FY77"/>
<sequence length="342" mass="37177">MSRTTHLLTATLTTATVAFGPVAAAANGELNLYSSRHYDTDERLYSDFTEATGITINRIEGKADELIARMQAEGANSPADILLTVDTSRLERAKNAGVLQSIDSDTLEARVPGKLQDDDNQWFGFSQRARIVFYDKNDVADPPRSYVDLADPTYKGQVCHRSSTNVYSQTLLAAIIENHGADAARNWAQGVVDNFARDPQGGDTDQLRGLVSGECDISISNTYYFARALRKDVSDLSADIDMIGWVFPAQEAEGAHMNLSGGGVAKHAPNRENAILFMEYLASDQAQQYFSAGNDEYPAVPGVALSPSVAQLGLFKADDVDLSKVAKNVPEAQKIFNDVGWK</sequence>
<name>A0A9X1FY77_9RHOB</name>
<evidence type="ECO:0000256" key="2">
    <source>
        <dbReference type="ARBA" id="ARBA00022729"/>
    </source>
</evidence>
<reference evidence="3" key="1">
    <citation type="submission" date="2021-07" db="EMBL/GenBank/DDBJ databases">
        <title>Roseobacter insulae sp. nov., isolated from a tidal flat.</title>
        <authorList>
            <person name="Park S."/>
            <person name="Yoon J.-H."/>
        </authorList>
    </citation>
    <scope>NUCLEOTIDE SEQUENCE</scope>
    <source>
        <strain evidence="3">YSTF-M11</strain>
    </source>
</reference>
<dbReference type="Proteomes" id="UP001138661">
    <property type="component" value="Unassembled WGS sequence"/>
</dbReference>
<dbReference type="PIRSF" id="PIRSF002825">
    <property type="entry name" value="CfbpA"/>
    <property type="match status" value="1"/>
</dbReference>
<comment type="similarity">
    <text evidence="1">Belongs to the bacterial solute-binding protein 1 family.</text>
</comment>
<organism evidence="3 4">
    <name type="scientific">Roseobacter insulae</name>
    <dbReference type="NCBI Taxonomy" id="2859783"/>
    <lineage>
        <taxon>Bacteria</taxon>
        <taxon>Pseudomonadati</taxon>
        <taxon>Pseudomonadota</taxon>
        <taxon>Alphaproteobacteria</taxon>
        <taxon>Rhodobacterales</taxon>
        <taxon>Roseobacteraceae</taxon>
        <taxon>Roseobacter</taxon>
    </lineage>
</organism>
<evidence type="ECO:0000313" key="4">
    <source>
        <dbReference type="Proteomes" id="UP001138661"/>
    </source>
</evidence>
<evidence type="ECO:0000256" key="1">
    <source>
        <dbReference type="ARBA" id="ARBA00008520"/>
    </source>
</evidence>
<comment type="caution">
    <text evidence="3">The sequence shown here is derived from an EMBL/GenBank/DDBJ whole genome shotgun (WGS) entry which is preliminary data.</text>
</comment>
<accession>A0A9X1FY77</accession>
<dbReference type="RefSeq" id="WP_219506020.1">
    <property type="nucleotide sequence ID" value="NZ_JAHXDN010000006.1"/>
</dbReference>
<dbReference type="PANTHER" id="PTHR30006:SF15">
    <property type="entry name" value="IRON-UTILIZATION PERIPLASMIC PROTEIN"/>
    <property type="match status" value="1"/>
</dbReference>
<dbReference type="PANTHER" id="PTHR30006">
    <property type="entry name" value="THIAMINE-BINDING PERIPLASMIC PROTEIN-RELATED"/>
    <property type="match status" value="1"/>
</dbReference>
<proteinExistence type="inferred from homology"/>
<keyword evidence="4" id="KW-1185">Reference proteome</keyword>
<evidence type="ECO:0000313" key="3">
    <source>
        <dbReference type="EMBL" id="MBW4709944.1"/>
    </source>
</evidence>
<dbReference type="EMBL" id="JAHXDN010000006">
    <property type="protein sequence ID" value="MBW4709944.1"/>
    <property type="molecule type" value="Genomic_DNA"/>
</dbReference>
<protein>
    <submittedName>
        <fullName evidence="3">Extracellular solute-binding protein</fullName>
    </submittedName>
</protein>
<dbReference type="GO" id="GO:0030288">
    <property type="term" value="C:outer membrane-bounded periplasmic space"/>
    <property type="evidence" value="ECO:0007669"/>
    <property type="project" value="TreeGrafter"/>
</dbReference>
<dbReference type="InterPro" id="IPR026045">
    <property type="entry name" value="Ferric-bd"/>
</dbReference>